<dbReference type="Pfam" id="PF07728">
    <property type="entry name" value="AAA_5"/>
    <property type="match status" value="1"/>
</dbReference>
<dbReference type="Gene3D" id="3.40.50.300">
    <property type="entry name" value="P-loop containing nucleotide triphosphate hydrolases"/>
    <property type="match status" value="1"/>
</dbReference>
<dbReference type="HOGENOM" id="CLU_309898_0_0_11"/>
<dbReference type="InterPro" id="IPR027417">
    <property type="entry name" value="P-loop_NTPase"/>
</dbReference>
<dbReference type="STRING" id="743718.Isova_1132"/>
<keyword evidence="4" id="KW-1185">Reference proteome</keyword>
<evidence type="ECO:0000259" key="2">
    <source>
        <dbReference type="SMART" id="SM00382"/>
    </source>
</evidence>
<dbReference type="eggNOG" id="COG1401">
    <property type="taxonomic scope" value="Bacteria"/>
</dbReference>
<dbReference type="InterPro" id="IPR052934">
    <property type="entry name" value="Methyl-DNA_Rec/Restrict_Enz"/>
</dbReference>
<sequence length="945" mass="105373">MIHETDLPRWQAKIDQIGAAAASDEDVTAGWAKDEVERGARNAELRAIVDAFLGDGDLSALRQSVDEWRQRPGAAFDGSGQTWLNQVARHTPDGDTEVVRALQDAVRTPRSIAESVQKIDTLAQVTEQLTPRGGPQVGRIPFVLSAFWSADDSDPAWPVMWSSAPQMMYELGWLRTWSNRDRWPQYVEAARDLCPGQVTRFEHLMTYLAEHKFVGLSPHLASVCAEAADLMASYTRGTGYADDSTAARAESLAYQLRGELGLAANGLVSDLNTRLGRQLRAQPVDARIEFSKTGAFRADAYTIWAESDGDRVPSLRLWVTRSGVAIGVHAYGENRSDEAAIAARVASKLPEGMTFFQLQPHLSGDRLVPVDGYQSGQVFAGRWWPWDEVPHGLELRDTVLDTTEALIPVFDVVSARPESPAIRENAAVDDLAALAQRFRTDRPYPNDKDAWHKDERARFAEMLSPDNLVVFDLDLFRMLINGTRYGGPGPQSVLNTSLSSMNSIALDEFARNIHEILWGAEPVATRIDRALDWEDLGTRGLGESVLMKMFAIVDPDRFLPAFPLTGPRGKIAMLRRLGLPEPDLGLTRGEQHVAANDTLRGRLEPLFPEDPWGQAQFAYWLLENDVEDPGPEIDLLGRAASELFLPESFLKEIEELILEKGQVVFYGPPGTGKTYVADKFAAAIQPDPDRRMLVQFHPSMSYEDFFEGYRPRTDEAGQMSYELRRGPLALMAAKAEAAPGQPHVLIIDELNRANLPRVFGELLYLLEYRRKWVRTAYRADEPFELPANLYIIGTMNTADRSIAMIDAALRRRFHFVPFVPHEGPLSNVLRRWLKANGEPAWVASLVDGVNDELRGLLRGTHLLIGHSHFMVAGAGPEKASVLDDKRLRRIWDYGIYPMIEDQLYGKPEKLSDFTWEAVLRRYGPGSAPAAEEQEAVDAELGSDDA</sequence>
<dbReference type="GO" id="GO:0016887">
    <property type="term" value="F:ATP hydrolysis activity"/>
    <property type="evidence" value="ECO:0007669"/>
    <property type="project" value="InterPro"/>
</dbReference>
<dbReference type="RefSeq" id="WP_013838299.1">
    <property type="nucleotide sequence ID" value="NC_015588.1"/>
</dbReference>
<dbReference type="Proteomes" id="UP000009236">
    <property type="component" value="Chromosome"/>
</dbReference>
<dbReference type="CDD" id="cd00009">
    <property type="entry name" value="AAA"/>
    <property type="match status" value="1"/>
</dbReference>
<dbReference type="PANTHER" id="PTHR37291">
    <property type="entry name" value="5-METHYLCYTOSINE-SPECIFIC RESTRICTION ENZYME B"/>
    <property type="match status" value="1"/>
</dbReference>
<dbReference type="SMART" id="SM00382">
    <property type="entry name" value="AAA"/>
    <property type="match status" value="1"/>
</dbReference>
<dbReference type="SUPFAM" id="SSF52540">
    <property type="entry name" value="P-loop containing nucleoside triphosphate hydrolases"/>
    <property type="match status" value="1"/>
</dbReference>
<feature type="compositionally biased region" description="Acidic residues" evidence="1">
    <location>
        <begin position="931"/>
        <end position="945"/>
    </location>
</feature>
<dbReference type="REBASE" id="36473">
    <property type="entry name" value="Iva225McrBCP"/>
</dbReference>
<dbReference type="InterPro" id="IPR011704">
    <property type="entry name" value="ATPase_dyneun-rel_AAA"/>
</dbReference>
<feature type="region of interest" description="Disordered" evidence="1">
    <location>
        <begin position="925"/>
        <end position="945"/>
    </location>
</feature>
<reference evidence="3 4" key="1">
    <citation type="submission" date="2011-05" db="EMBL/GenBank/DDBJ databases">
        <title>Complete sequence of Isoptericola variabilis 225.</title>
        <authorList>
            <consortium name="US DOE Joint Genome Institute"/>
            <person name="Lucas S."/>
            <person name="Han J."/>
            <person name="Lapidus A."/>
            <person name="Cheng J.-F."/>
            <person name="Goodwin L."/>
            <person name="Pitluck S."/>
            <person name="Peters L."/>
            <person name="Mikhailova N."/>
            <person name="Zeytun A."/>
            <person name="Han C."/>
            <person name="Tapia R."/>
            <person name="Land M."/>
            <person name="Hauser L."/>
            <person name="Kyrpides N."/>
            <person name="Ivanova N."/>
            <person name="Pagani I."/>
            <person name="Siebers A."/>
            <person name="Allgaier M."/>
            <person name="Thelen M."/>
            <person name="Hugenholtz P."/>
            <person name="Gladden J."/>
            <person name="Woyke T."/>
        </authorList>
    </citation>
    <scope>NUCLEOTIDE SEQUENCE [LARGE SCALE GENOMIC DNA]</scope>
    <source>
        <strain evidence="4">225</strain>
    </source>
</reference>
<organism evidence="4">
    <name type="scientific">Isoptericola variabilis (strain 225)</name>
    <dbReference type="NCBI Taxonomy" id="743718"/>
    <lineage>
        <taxon>Bacteria</taxon>
        <taxon>Bacillati</taxon>
        <taxon>Actinomycetota</taxon>
        <taxon>Actinomycetes</taxon>
        <taxon>Micrococcales</taxon>
        <taxon>Promicromonosporaceae</taxon>
        <taxon>Isoptericola</taxon>
    </lineage>
</organism>
<feature type="domain" description="AAA+ ATPase" evidence="2">
    <location>
        <begin position="659"/>
        <end position="819"/>
    </location>
</feature>
<dbReference type="GO" id="GO:0005524">
    <property type="term" value="F:ATP binding"/>
    <property type="evidence" value="ECO:0007669"/>
    <property type="project" value="InterPro"/>
</dbReference>
<protein>
    <submittedName>
        <fullName evidence="3">ATPase associated with various cellular activities AAA_5</fullName>
    </submittedName>
</protein>
<dbReference type="InterPro" id="IPR003593">
    <property type="entry name" value="AAA+_ATPase"/>
</dbReference>
<evidence type="ECO:0000313" key="4">
    <source>
        <dbReference type="Proteomes" id="UP000009236"/>
    </source>
</evidence>
<name>F6FRE6_ISOV2</name>
<dbReference type="KEGG" id="iva:Isova_1132"/>
<dbReference type="EMBL" id="CP002810">
    <property type="protein sequence ID" value="AEG43907.1"/>
    <property type="molecule type" value="Genomic_DNA"/>
</dbReference>
<evidence type="ECO:0000256" key="1">
    <source>
        <dbReference type="SAM" id="MobiDB-lite"/>
    </source>
</evidence>
<dbReference type="AlphaFoldDB" id="F6FRE6"/>
<proteinExistence type="predicted"/>
<accession>F6FRE6</accession>
<evidence type="ECO:0000313" key="3">
    <source>
        <dbReference type="EMBL" id="AEG43907.1"/>
    </source>
</evidence>
<dbReference type="PANTHER" id="PTHR37291:SF1">
    <property type="entry name" value="TYPE IV METHYL-DIRECTED RESTRICTION ENZYME ECOKMCRB SUBUNIT"/>
    <property type="match status" value="1"/>
</dbReference>
<gene>
    <name evidence="3" type="ordered locus">Isova_1132</name>
</gene>